<keyword evidence="1" id="KW-0472">Membrane</keyword>
<evidence type="ECO:0000256" key="1">
    <source>
        <dbReference type="SAM" id="Phobius"/>
    </source>
</evidence>
<sequence length="57" mass="6148">MKLELLLPYLLAYVPFGDLLASLSAYIADPDHLFTFTIPLLGCSPQTGTPEVVTPAL</sequence>
<dbReference type="RefSeq" id="WP_157303339.1">
    <property type="nucleotide sequence ID" value="NZ_BAAAZB010000036.1"/>
</dbReference>
<comment type="caution">
    <text evidence="2">The sequence shown here is derived from an EMBL/GenBank/DDBJ whole genome shotgun (WGS) entry which is preliminary data.</text>
</comment>
<organism evidence="2 3">
    <name type="scientific">Chitinophaga oryziterrae</name>
    <dbReference type="NCBI Taxonomy" id="1031224"/>
    <lineage>
        <taxon>Bacteria</taxon>
        <taxon>Pseudomonadati</taxon>
        <taxon>Bacteroidota</taxon>
        <taxon>Chitinophagia</taxon>
        <taxon>Chitinophagales</taxon>
        <taxon>Chitinophagaceae</taxon>
        <taxon>Chitinophaga</taxon>
    </lineage>
</organism>
<keyword evidence="1" id="KW-1133">Transmembrane helix</keyword>
<proteinExistence type="predicted"/>
<gene>
    <name evidence="2" type="ORF">GO495_28410</name>
</gene>
<evidence type="ECO:0000313" key="3">
    <source>
        <dbReference type="Proteomes" id="UP000468388"/>
    </source>
</evidence>
<accession>A0A6N8JJ96</accession>
<name>A0A6N8JJ96_9BACT</name>
<keyword evidence="3" id="KW-1185">Reference proteome</keyword>
<evidence type="ECO:0000313" key="2">
    <source>
        <dbReference type="EMBL" id="MVT44551.1"/>
    </source>
</evidence>
<keyword evidence="1" id="KW-0812">Transmembrane</keyword>
<feature type="transmembrane region" description="Helical" evidence="1">
    <location>
        <begin position="6"/>
        <end position="28"/>
    </location>
</feature>
<protein>
    <submittedName>
        <fullName evidence="2">Uncharacterized protein</fullName>
    </submittedName>
</protein>
<reference evidence="2 3" key="1">
    <citation type="submission" date="2019-12" db="EMBL/GenBank/DDBJ databases">
        <title>The draft genomic sequence of strain Chitinophaga oryziterrae JCM 16595.</title>
        <authorList>
            <person name="Zhang X."/>
        </authorList>
    </citation>
    <scope>NUCLEOTIDE SEQUENCE [LARGE SCALE GENOMIC DNA]</scope>
    <source>
        <strain evidence="2 3">JCM 16595</strain>
    </source>
</reference>
<dbReference type="Proteomes" id="UP000468388">
    <property type="component" value="Unassembled WGS sequence"/>
</dbReference>
<dbReference type="EMBL" id="WRXO01000011">
    <property type="protein sequence ID" value="MVT44551.1"/>
    <property type="molecule type" value="Genomic_DNA"/>
</dbReference>
<dbReference type="AlphaFoldDB" id="A0A6N8JJ96"/>